<name>A0ABD2MUI4_9CUCU</name>
<protein>
    <submittedName>
        <fullName evidence="1">Uncharacterized protein</fullName>
    </submittedName>
</protein>
<sequence>MDESLYSTRQGGFPKNVIDTDCDCDAVILSTVCEVRKRNVDNEPAESGWHSSDEELLINFVRKTTNKNEKS</sequence>
<dbReference type="Proteomes" id="UP001516400">
    <property type="component" value="Unassembled WGS sequence"/>
</dbReference>
<gene>
    <name evidence="1" type="ORF">HHI36_009139</name>
</gene>
<dbReference type="AlphaFoldDB" id="A0ABD2MUI4"/>
<dbReference type="EMBL" id="JABFTP020000021">
    <property type="protein sequence ID" value="KAL3270081.1"/>
    <property type="molecule type" value="Genomic_DNA"/>
</dbReference>
<keyword evidence="2" id="KW-1185">Reference proteome</keyword>
<organism evidence="1 2">
    <name type="scientific">Cryptolaemus montrouzieri</name>
    <dbReference type="NCBI Taxonomy" id="559131"/>
    <lineage>
        <taxon>Eukaryota</taxon>
        <taxon>Metazoa</taxon>
        <taxon>Ecdysozoa</taxon>
        <taxon>Arthropoda</taxon>
        <taxon>Hexapoda</taxon>
        <taxon>Insecta</taxon>
        <taxon>Pterygota</taxon>
        <taxon>Neoptera</taxon>
        <taxon>Endopterygota</taxon>
        <taxon>Coleoptera</taxon>
        <taxon>Polyphaga</taxon>
        <taxon>Cucujiformia</taxon>
        <taxon>Coccinelloidea</taxon>
        <taxon>Coccinellidae</taxon>
        <taxon>Scymninae</taxon>
        <taxon>Scymnini</taxon>
        <taxon>Cryptolaemus</taxon>
    </lineage>
</organism>
<evidence type="ECO:0000313" key="1">
    <source>
        <dbReference type="EMBL" id="KAL3270081.1"/>
    </source>
</evidence>
<proteinExistence type="predicted"/>
<evidence type="ECO:0000313" key="2">
    <source>
        <dbReference type="Proteomes" id="UP001516400"/>
    </source>
</evidence>
<reference evidence="1 2" key="1">
    <citation type="journal article" date="2021" name="BMC Biol.">
        <title>Horizontally acquired antibacterial genes associated with adaptive radiation of ladybird beetles.</title>
        <authorList>
            <person name="Li H.S."/>
            <person name="Tang X.F."/>
            <person name="Huang Y.H."/>
            <person name="Xu Z.Y."/>
            <person name="Chen M.L."/>
            <person name="Du X.Y."/>
            <person name="Qiu B.Y."/>
            <person name="Chen P.T."/>
            <person name="Zhang W."/>
            <person name="Slipinski A."/>
            <person name="Escalona H.E."/>
            <person name="Waterhouse R.M."/>
            <person name="Zwick A."/>
            <person name="Pang H."/>
        </authorList>
    </citation>
    <scope>NUCLEOTIDE SEQUENCE [LARGE SCALE GENOMIC DNA]</scope>
    <source>
        <strain evidence="1">SYSU2018</strain>
    </source>
</reference>
<accession>A0ABD2MUI4</accession>
<comment type="caution">
    <text evidence="1">The sequence shown here is derived from an EMBL/GenBank/DDBJ whole genome shotgun (WGS) entry which is preliminary data.</text>
</comment>